<dbReference type="PANTHER" id="PTHR10578:SF82">
    <property type="entry name" value="CYTOCHROME B2, PUTATIVE (AFU_ORTHOLOGUE AFUA_1G07200)-RELATED"/>
    <property type="match status" value="1"/>
</dbReference>
<evidence type="ECO:0000256" key="17">
    <source>
        <dbReference type="ARBA" id="ARBA00066458"/>
    </source>
</evidence>
<comment type="similarity">
    <text evidence="16">In the N-terminal section; belongs to the cytochrome b5 family.</text>
</comment>
<dbReference type="InterPro" id="IPR037458">
    <property type="entry name" value="L-MDH/L-LDH_FMN-bd"/>
</dbReference>
<keyword evidence="9 22" id="KW-0479">Metal-binding</keyword>
<evidence type="ECO:0000256" key="23">
    <source>
        <dbReference type="SAM" id="MobiDB-lite"/>
    </source>
</evidence>
<dbReference type="PROSITE" id="PS50255">
    <property type="entry name" value="CYTOCHROME_B5_2"/>
    <property type="match status" value="1"/>
</dbReference>
<accession>A0A3N4LMB6</accession>
<evidence type="ECO:0000256" key="2">
    <source>
        <dbReference type="ARBA" id="ARBA00001970"/>
    </source>
</evidence>
<dbReference type="InterPro" id="IPR000262">
    <property type="entry name" value="FMN-dep_DH"/>
</dbReference>
<evidence type="ECO:0000256" key="16">
    <source>
        <dbReference type="ARBA" id="ARBA00061589"/>
    </source>
</evidence>
<evidence type="ECO:0000256" key="9">
    <source>
        <dbReference type="ARBA" id="ARBA00022723"/>
    </source>
</evidence>
<evidence type="ECO:0000256" key="14">
    <source>
        <dbReference type="ARBA" id="ARBA00052399"/>
    </source>
</evidence>
<keyword evidence="5" id="KW-0813">Transport</keyword>
<dbReference type="SUPFAM" id="SSF55856">
    <property type="entry name" value="Cytochrome b5-like heme/steroid binding domain"/>
    <property type="match status" value="1"/>
</dbReference>
<evidence type="ECO:0000256" key="1">
    <source>
        <dbReference type="ARBA" id="ARBA00001917"/>
    </source>
</evidence>
<dbReference type="SMART" id="SM01117">
    <property type="entry name" value="Cyt-b5"/>
    <property type="match status" value="1"/>
</dbReference>
<dbReference type="Proteomes" id="UP000267821">
    <property type="component" value="Unassembled WGS sequence"/>
</dbReference>
<keyword evidence="10" id="KW-0809">Transit peptide</keyword>
<dbReference type="Gene3D" id="3.10.120.10">
    <property type="entry name" value="Cytochrome b5-like heme/steroid binding domain"/>
    <property type="match status" value="1"/>
</dbReference>
<evidence type="ECO:0000313" key="27">
    <source>
        <dbReference type="Proteomes" id="UP000267821"/>
    </source>
</evidence>
<dbReference type="InterPro" id="IPR036400">
    <property type="entry name" value="Cyt_B5-like_heme/steroid_sf"/>
</dbReference>
<dbReference type="Gene3D" id="3.20.20.70">
    <property type="entry name" value="Aldolase class I"/>
    <property type="match status" value="1"/>
</dbReference>
<evidence type="ECO:0000256" key="7">
    <source>
        <dbReference type="ARBA" id="ARBA00022630"/>
    </source>
</evidence>
<evidence type="ECO:0000256" key="6">
    <source>
        <dbReference type="ARBA" id="ARBA00022617"/>
    </source>
</evidence>
<dbReference type="InParanoid" id="A0A3N4LMB6"/>
<dbReference type="GO" id="GO:0046872">
    <property type="term" value="F:metal ion binding"/>
    <property type="evidence" value="ECO:0007669"/>
    <property type="project" value="UniProtKB-UniRule"/>
</dbReference>
<comment type="similarity">
    <text evidence="22">Belongs to the cytochrome b5 family.</text>
</comment>
<comment type="catalytic activity">
    <reaction evidence="14">
        <text>(S)-lactate + 2 Fe(III)-[cytochrome c] = 2 Fe(II)-[cytochrome c] + pyruvate + 2 H(+)</text>
        <dbReference type="Rhea" id="RHEA:19909"/>
        <dbReference type="Rhea" id="RHEA-COMP:10350"/>
        <dbReference type="Rhea" id="RHEA-COMP:14399"/>
        <dbReference type="ChEBI" id="CHEBI:15361"/>
        <dbReference type="ChEBI" id="CHEBI:15378"/>
        <dbReference type="ChEBI" id="CHEBI:16651"/>
        <dbReference type="ChEBI" id="CHEBI:29033"/>
        <dbReference type="ChEBI" id="CHEBI:29034"/>
        <dbReference type="EC" id="1.1.2.3"/>
    </reaction>
    <physiologicalReaction direction="left-to-right" evidence="14">
        <dbReference type="Rhea" id="RHEA:19910"/>
    </physiologicalReaction>
</comment>
<evidence type="ECO:0000256" key="13">
    <source>
        <dbReference type="ARBA" id="ARBA00023128"/>
    </source>
</evidence>
<organism evidence="26 27">
    <name type="scientific">Terfezia boudieri ATCC MYA-4762</name>
    <dbReference type="NCBI Taxonomy" id="1051890"/>
    <lineage>
        <taxon>Eukaryota</taxon>
        <taxon>Fungi</taxon>
        <taxon>Dikarya</taxon>
        <taxon>Ascomycota</taxon>
        <taxon>Pezizomycotina</taxon>
        <taxon>Pezizomycetes</taxon>
        <taxon>Pezizales</taxon>
        <taxon>Pezizaceae</taxon>
        <taxon>Terfezia</taxon>
    </lineage>
</organism>
<keyword evidence="12 22" id="KW-0408">Iron</keyword>
<dbReference type="InterPro" id="IPR013785">
    <property type="entry name" value="Aldolase_TIM"/>
</dbReference>
<dbReference type="EMBL" id="ML121543">
    <property type="protein sequence ID" value="RPB24073.1"/>
    <property type="molecule type" value="Genomic_DNA"/>
</dbReference>
<dbReference type="PROSITE" id="PS00191">
    <property type="entry name" value="CYTOCHROME_B5_1"/>
    <property type="match status" value="1"/>
</dbReference>
<protein>
    <recommendedName>
        <fullName evidence="18">L-lactate dehydrogenase (cytochrome)</fullName>
        <ecNumber evidence="17">1.1.2.3</ecNumber>
    </recommendedName>
    <alternativeName>
        <fullName evidence="20">Cytochrome b2</fullName>
    </alternativeName>
    <alternativeName>
        <fullName evidence="19">Flavocytochrome b2</fullName>
    </alternativeName>
    <alternativeName>
        <fullName evidence="21">L-lactate ferricytochrome c oxidoreductase</fullName>
    </alternativeName>
</protein>
<keyword evidence="13" id="KW-0496">Mitochondrion</keyword>
<evidence type="ECO:0000256" key="4">
    <source>
        <dbReference type="ARBA" id="ARBA00011881"/>
    </source>
</evidence>
<comment type="cofactor">
    <cofactor evidence="2">
        <name>heme b</name>
        <dbReference type="ChEBI" id="CHEBI:60344"/>
    </cofactor>
</comment>
<dbReference type="STRING" id="1051890.A0A3N4LMB6"/>
<evidence type="ECO:0000259" key="25">
    <source>
        <dbReference type="PROSITE" id="PS51349"/>
    </source>
</evidence>
<dbReference type="OrthoDB" id="1925334at2759"/>
<sequence>MLDAKEVAKHNSRKSCWVILYGTVYDVTDFIDSHPGGANVILQLAGKDATVEYDPIHPPGLLEETLSKSQILGPVDSSTILKPPPQRPASTSPNTTSEPENPISHTPLPPLSNQLNIADFALTAEKTLSPKAWAYYFSASDDLITKEHNSSAIASILLRPRIFKDVEYVDTSIKLLGTQPSSLPLFVAPAAMARLAHPDGEAGIARACGKNGILQMVSNNASMSLEQIASARASPSQNQWFQLYVQTVREKSNKILQRVNETGYTAIVLTLDAPTPGKREADERVKNFGNTTSAISGEGVANPSVHTGEGLGRALFAGTSPNLTWADLEWLRSQTSLPIILKGIQTHEDALLAANNPLVSGILLSNHGGRAMDTASPPIYTLMEIRKYCPEVFDKVEIYIDGGVKRGTTIVKALCLGAKAVGIGRAALFGLAGYGEEGVGRVIQILREEIETCMRLLGVNSVKDLGLKHVNTSAIDHLLYKTPSYKTNVTRFVEGVKARL</sequence>
<feature type="compositionally biased region" description="Polar residues" evidence="23">
    <location>
        <begin position="88"/>
        <end position="99"/>
    </location>
</feature>
<dbReference type="GO" id="GO:0005758">
    <property type="term" value="C:mitochondrial intermembrane space"/>
    <property type="evidence" value="ECO:0007669"/>
    <property type="project" value="UniProtKB-SubCell"/>
</dbReference>
<comment type="cofactor">
    <cofactor evidence="1">
        <name>FMN</name>
        <dbReference type="ChEBI" id="CHEBI:58210"/>
    </cofactor>
</comment>
<dbReference type="PRINTS" id="PR00363">
    <property type="entry name" value="CYTOCHROMEB5"/>
</dbReference>
<dbReference type="Pfam" id="PF01070">
    <property type="entry name" value="FMN_dh"/>
    <property type="match status" value="1"/>
</dbReference>
<feature type="domain" description="Cytochrome b5 heme-binding" evidence="24">
    <location>
        <begin position="1"/>
        <end position="76"/>
    </location>
</feature>
<evidence type="ECO:0000256" key="12">
    <source>
        <dbReference type="ARBA" id="ARBA00023004"/>
    </source>
</evidence>
<reference evidence="26 27" key="1">
    <citation type="journal article" date="2018" name="Nat. Ecol. Evol.">
        <title>Pezizomycetes genomes reveal the molecular basis of ectomycorrhizal truffle lifestyle.</title>
        <authorList>
            <person name="Murat C."/>
            <person name="Payen T."/>
            <person name="Noel B."/>
            <person name="Kuo A."/>
            <person name="Morin E."/>
            <person name="Chen J."/>
            <person name="Kohler A."/>
            <person name="Krizsan K."/>
            <person name="Balestrini R."/>
            <person name="Da Silva C."/>
            <person name="Montanini B."/>
            <person name="Hainaut M."/>
            <person name="Levati E."/>
            <person name="Barry K.W."/>
            <person name="Belfiori B."/>
            <person name="Cichocki N."/>
            <person name="Clum A."/>
            <person name="Dockter R.B."/>
            <person name="Fauchery L."/>
            <person name="Guy J."/>
            <person name="Iotti M."/>
            <person name="Le Tacon F."/>
            <person name="Lindquist E.A."/>
            <person name="Lipzen A."/>
            <person name="Malagnac F."/>
            <person name="Mello A."/>
            <person name="Molinier V."/>
            <person name="Miyauchi S."/>
            <person name="Poulain J."/>
            <person name="Riccioni C."/>
            <person name="Rubini A."/>
            <person name="Sitrit Y."/>
            <person name="Splivallo R."/>
            <person name="Traeger S."/>
            <person name="Wang M."/>
            <person name="Zifcakova L."/>
            <person name="Wipf D."/>
            <person name="Zambonelli A."/>
            <person name="Paolocci F."/>
            <person name="Nowrousian M."/>
            <person name="Ottonello S."/>
            <person name="Baldrian P."/>
            <person name="Spatafora J.W."/>
            <person name="Henrissat B."/>
            <person name="Nagy L.G."/>
            <person name="Aury J.M."/>
            <person name="Wincker P."/>
            <person name="Grigoriev I.V."/>
            <person name="Bonfante P."/>
            <person name="Martin F.M."/>
        </authorList>
    </citation>
    <scope>NUCLEOTIDE SEQUENCE [LARGE SCALE GENOMIC DNA]</scope>
    <source>
        <strain evidence="26 27">ATCC MYA-4762</strain>
    </source>
</reference>
<evidence type="ECO:0000256" key="20">
    <source>
        <dbReference type="ARBA" id="ARBA00078774"/>
    </source>
</evidence>
<evidence type="ECO:0000256" key="22">
    <source>
        <dbReference type="RuleBase" id="RU362121"/>
    </source>
</evidence>
<dbReference type="InterPro" id="IPR037396">
    <property type="entry name" value="FMN_HAD"/>
</dbReference>
<dbReference type="SUPFAM" id="SSF51395">
    <property type="entry name" value="FMN-linked oxidoreductases"/>
    <property type="match status" value="1"/>
</dbReference>
<dbReference type="Pfam" id="PF00173">
    <property type="entry name" value="Cyt-b5"/>
    <property type="match status" value="1"/>
</dbReference>
<proteinExistence type="inferred from homology"/>
<dbReference type="PANTHER" id="PTHR10578">
    <property type="entry name" value="S -2-HYDROXY-ACID OXIDASE-RELATED"/>
    <property type="match status" value="1"/>
</dbReference>
<comment type="similarity">
    <text evidence="15">In the C-terminal section; belongs to the FMN-dependent alpha-hydroxy acid dehydrogenase family.</text>
</comment>
<name>A0A3N4LMB6_9PEZI</name>
<evidence type="ECO:0000256" key="15">
    <source>
        <dbReference type="ARBA" id="ARBA00061137"/>
    </source>
</evidence>
<evidence type="ECO:0000256" key="19">
    <source>
        <dbReference type="ARBA" id="ARBA00075949"/>
    </source>
</evidence>
<dbReference type="InterPro" id="IPR001199">
    <property type="entry name" value="Cyt_B5-like_heme/steroid-bd"/>
</dbReference>
<evidence type="ECO:0000313" key="26">
    <source>
        <dbReference type="EMBL" id="RPB24073.1"/>
    </source>
</evidence>
<dbReference type="GO" id="GO:0020037">
    <property type="term" value="F:heme binding"/>
    <property type="evidence" value="ECO:0007669"/>
    <property type="project" value="UniProtKB-UniRule"/>
</dbReference>
<comment type="subcellular location">
    <subcellularLocation>
        <location evidence="3">Mitochondrion intermembrane space</location>
    </subcellularLocation>
</comment>
<feature type="domain" description="FMN hydroxy acid dehydrogenase" evidence="25">
    <location>
        <begin position="109"/>
        <end position="475"/>
    </location>
</feature>
<evidence type="ECO:0000259" key="24">
    <source>
        <dbReference type="PROSITE" id="PS50255"/>
    </source>
</evidence>
<evidence type="ECO:0000256" key="8">
    <source>
        <dbReference type="ARBA" id="ARBA00022643"/>
    </source>
</evidence>
<dbReference type="FunFam" id="3.10.120.10:FF:000009">
    <property type="entry name" value="Cytochrome b2, mitochondrial, putative"/>
    <property type="match status" value="1"/>
</dbReference>
<dbReference type="AlphaFoldDB" id="A0A3N4LMB6"/>
<comment type="subunit">
    <text evidence="4">Homotetramer.</text>
</comment>
<gene>
    <name evidence="26" type="ORF">L211DRAFT_808415</name>
</gene>
<dbReference type="PROSITE" id="PS51349">
    <property type="entry name" value="FMN_HYDROXY_ACID_DH_2"/>
    <property type="match status" value="1"/>
</dbReference>
<feature type="region of interest" description="Disordered" evidence="23">
    <location>
        <begin position="76"/>
        <end position="109"/>
    </location>
</feature>
<keyword evidence="6 22" id="KW-0349">Heme</keyword>
<dbReference type="InterPro" id="IPR018506">
    <property type="entry name" value="Cyt_B5_heme-BS"/>
</dbReference>
<keyword evidence="27" id="KW-1185">Reference proteome</keyword>
<evidence type="ECO:0000256" key="18">
    <source>
        <dbReference type="ARBA" id="ARBA00068515"/>
    </source>
</evidence>
<dbReference type="EC" id="1.1.2.3" evidence="17"/>
<keyword evidence="7" id="KW-0285">Flavoprotein</keyword>
<evidence type="ECO:0000256" key="11">
    <source>
        <dbReference type="ARBA" id="ARBA00023002"/>
    </source>
</evidence>
<keyword evidence="11" id="KW-0560">Oxidoreductase</keyword>
<evidence type="ECO:0000256" key="21">
    <source>
        <dbReference type="ARBA" id="ARBA00078938"/>
    </source>
</evidence>
<dbReference type="GO" id="GO:0004460">
    <property type="term" value="F:L-lactate dehydrogenase (cytochrome) activity"/>
    <property type="evidence" value="ECO:0007669"/>
    <property type="project" value="UniProtKB-EC"/>
</dbReference>
<dbReference type="FunFam" id="3.20.20.70:FF:000062">
    <property type="entry name" value="Cytochrome b2, mitochondrial, putative"/>
    <property type="match status" value="1"/>
</dbReference>
<evidence type="ECO:0000256" key="5">
    <source>
        <dbReference type="ARBA" id="ARBA00022448"/>
    </source>
</evidence>
<evidence type="ECO:0000256" key="10">
    <source>
        <dbReference type="ARBA" id="ARBA00022946"/>
    </source>
</evidence>
<evidence type="ECO:0000256" key="3">
    <source>
        <dbReference type="ARBA" id="ARBA00004569"/>
    </source>
</evidence>
<dbReference type="CDD" id="cd02922">
    <property type="entry name" value="FCB2_FMN"/>
    <property type="match status" value="1"/>
</dbReference>
<keyword evidence="8" id="KW-0288">FMN</keyword>